<dbReference type="EMBL" id="JACHIT010000002">
    <property type="protein sequence ID" value="MBB5916749.1"/>
    <property type="molecule type" value="Genomic_DNA"/>
</dbReference>
<dbReference type="InterPro" id="IPR005561">
    <property type="entry name" value="ANTAR"/>
</dbReference>
<gene>
    <name evidence="2" type="ORF">BJY24_005661</name>
</gene>
<feature type="domain" description="ANTAR" evidence="1">
    <location>
        <begin position="2"/>
        <end position="36"/>
    </location>
</feature>
<proteinExistence type="predicted"/>
<keyword evidence="3" id="KW-1185">Reference proteome</keyword>
<accession>A0A7W9PIE7</accession>
<comment type="caution">
    <text evidence="2">The sequence shown here is derived from an EMBL/GenBank/DDBJ whole genome shotgun (WGS) entry which is preliminary data.</text>
</comment>
<name>A0A7W9PIE7_9NOCA</name>
<evidence type="ECO:0000313" key="2">
    <source>
        <dbReference type="EMBL" id="MBB5916749.1"/>
    </source>
</evidence>
<dbReference type="AlphaFoldDB" id="A0A7W9PIE7"/>
<evidence type="ECO:0000259" key="1">
    <source>
        <dbReference type="Pfam" id="PF03861"/>
    </source>
</evidence>
<dbReference type="GO" id="GO:0003723">
    <property type="term" value="F:RNA binding"/>
    <property type="evidence" value="ECO:0007669"/>
    <property type="project" value="InterPro"/>
</dbReference>
<dbReference type="Proteomes" id="UP000540412">
    <property type="component" value="Unassembled WGS sequence"/>
</dbReference>
<dbReference type="RefSeq" id="WP_083905917.1">
    <property type="nucleotide sequence ID" value="NZ_JACHIT010000002.1"/>
</dbReference>
<reference evidence="2 3" key="1">
    <citation type="submission" date="2020-08" db="EMBL/GenBank/DDBJ databases">
        <title>Sequencing the genomes of 1000 actinobacteria strains.</title>
        <authorList>
            <person name="Klenk H.-P."/>
        </authorList>
    </citation>
    <scope>NUCLEOTIDE SEQUENCE [LARGE SCALE GENOMIC DNA]</scope>
    <source>
        <strain evidence="2 3">DSM 43582</strain>
    </source>
</reference>
<organism evidence="2 3">
    <name type="scientific">Nocardia transvalensis</name>
    <dbReference type="NCBI Taxonomy" id="37333"/>
    <lineage>
        <taxon>Bacteria</taxon>
        <taxon>Bacillati</taxon>
        <taxon>Actinomycetota</taxon>
        <taxon>Actinomycetes</taxon>
        <taxon>Mycobacteriales</taxon>
        <taxon>Nocardiaceae</taxon>
        <taxon>Nocardia</taxon>
    </lineage>
</organism>
<protein>
    <submittedName>
        <fullName evidence="2">AmiR/NasT family two-component response regulator</fullName>
    </submittedName>
</protein>
<dbReference type="Pfam" id="PF03861">
    <property type="entry name" value="ANTAR"/>
    <property type="match status" value="1"/>
</dbReference>
<sequence length="43" mass="4800">MIEQTTGVLIRMYGVTAEQAFKVLVRCSQETSTTPRLAYCTTT</sequence>
<evidence type="ECO:0000313" key="3">
    <source>
        <dbReference type="Proteomes" id="UP000540412"/>
    </source>
</evidence>
<dbReference type="Gene3D" id="1.10.10.10">
    <property type="entry name" value="Winged helix-like DNA-binding domain superfamily/Winged helix DNA-binding domain"/>
    <property type="match status" value="1"/>
</dbReference>
<dbReference type="InterPro" id="IPR036388">
    <property type="entry name" value="WH-like_DNA-bd_sf"/>
</dbReference>